<keyword evidence="10" id="KW-0408">Iron</keyword>
<evidence type="ECO:0000256" key="14">
    <source>
        <dbReference type="PIRSR" id="PIRSR606689-1"/>
    </source>
</evidence>
<dbReference type="GO" id="GO:0005525">
    <property type="term" value="F:GTP binding"/>
    <property type="evidence" value="ECO:0007669"/>
    <property type="project" value="UniProtKB-KW"/>
</dbReference>
<evidence type="ECO:0000256" key="4">
    <source>
        <dbReference type="ARBA" id="ARBA00022617"/>
    </source>
</evidence>
<evidence type="ECO:0000256" key="12">
    <source>
        <dbReference type="ARBA" id="ARBA00023134"/>
    </source>
</evidence>
<dbReference type="Pfam" id="PF00025">
    <property type="entry name" value="Arf"/>
    <property type="match status" value="1"/>
</dbReference>
<keyword evidence="9" id="KW-0560">Oxidoreductase</keyword>
<dbReference type="Gene3D" id="3.40.50.300">
    <property type="entry name" value="P-loop containing nucleotide triphosphate hydrolases"/>
    <property type="match status" value="1"/>
</dbReference>
<dbReference type="PRINTS" id="PR00449">
    <property type="entry name" value="RASTRNSFRMNG"/>
</dbReference>
<feature type="binding site" evidence="14">
    <location>
        <begin position="656"/>
        <end position="659"/>
    </location>
    <ligand>
        <name>GTP</name>
        <dbReference type="ChEBI" id="CHEBI:37565"/>
    </ligand>
</feature>
<protein>
    <submittedName>
        <fullName evidence="16">Uncharacterized protein</fullName>
    </submittedName>
</protein>
<dbReference type="PANTHER" id="PTHR46206">
    <property type="entry name" value="CYTOCHROME P450"/>
    <property type="match status" value="1"/>
</dbReference>
<keyword evidence="17" id="KW-1185">Reference proteome</keyword>
<feature type="binding site" evidence="14">
    <location>
        <position position="581"/>
    </location>
    <ligand>
        <name>GTP</name>
        <dbReference type="ChEBI" id="CHEBI:37565"/>
    </ligand>
</feature>
<keyword evidence="15" id="KW-0460">Magnesium</keyword>
<dbReference type="GO" id="GO:0003924">
    <property type="term" value="F:GTPase activity"/>
    <property type="evidence" value="ECO:0007669"/>
    <property type="project" value="InterPro"/>
</dbReference>
<keyword evidence="13" id="KW-0472">Membrane</keyword>
<dbReference type="HOGENOM" id="CLU_381749_0_0_1"/>
<gene>
    <name evidence="16" type="ORF">LEMA_P087610.1</name>
</gene>
<dbReference type="VEuPathDB" id="FungiDB:LEMA_P087610.1"/>
<evidence type="ECO:0000256" key="5">
    <source>
        <dbReference type="ARBA" id="ARBA00022692"/>
    </source>
</evidence>
<comment type="subcellular location">
    <subcellularLocation>
        <location evidence="2">Membrane</location>
    </subcellularLocation>
</comment>
<name>E5A7C7_LEPMJ</name>
<evidence type="ECO:0000313" key="16">
    <source>
        <dbReference type="EMBL" id="CBX99522.1"/>
    </source>
</evidence>
<dbReference type="STRING" id="985895.E5A7C7"/>
<reference evidence="17" key="1">
    <citation type="journal article" date="2011" name="Nat. Commun.">
        <title>Effector diversification within compartments of the Leptosphaeria maculans genome affected by Repeat-Induced Point mutations.</title>
        <authorList>
            <person name="Rouxel T."/>
            <person name="Grandaubert J."/>
            <person name="Hane J.K."/>
            <person name="Hoede C."/>
            <person name="van de Wouw A.P."/>
            <person name="Couloux A."/>
            <person name="Dominguez V."/>
            <person name="Anthouard V."/>
            <person name="Bally P."/>
            <person name="Bourras S."/>
            <person name="Cozijnsen A.J."/>
            <person name="Ciuffetti L.M."/>
            <person name="Degrave A."/>
            <person name="Dilmaghani A."/>
            <person name="Duret L."/>
            <person name="Fudal I."/>
            <person name="Goodwin S.B."/>
            <person name="Gout L."/>
            <person name="Glaser N."/>
            <person name="Linglin J."/>
            <person name="Kema G.H.J."/>
            <person name="Lapalu N."/>
            <person name="Lawrence C.B."/>
            <person name="May K."/>
            <person name="Meyer M."/>
            <person name="Ollivier B."/>
            <person name="Poulain J."/>
            <person name="Schoch C.L."/>
            <person name="Simon A."/>
            <person name="Spatafora J.W."/>
            <person name="Stachowiak A."/>
            <person name="Turgeon B.G."/>
            <person name="Tyler B.M."/>
            <person name="Vincent D."/>
            <person name="Weissenbach J."/>
            <person name="Amselem J."/>
            <person name="Quesneville H."/>
            <person name="Oliver R.P."/>
            <person name="Wincker P."/>
            <person name="Balesdent M.-H."/>
            <person name="Howlett B.J."/>
        </authorList>
    </citation>
    <scope>NUCLEOTIDE SEQUENCE [LARGE SCALE GENOMIC DNA]</scope>
    <source>
        <strain evidence="17">JN3 / isolate v23.1.3 / race Av1-4-5-6-7-8</strain>
    </source>
</reference>
<evidence type="ECO:0000313" key="17">
    <source>
        <dbReference type="Proteomes" id="UP000002668"/>
    </source>
</evidence>
<feature type="binding site" evidence="15">
    <location>
        <position position="533"/>
    </location>
    <ligand>
        <name>Mg(2+)</name>
        <dbReference type="ChEBI" id="CHEBI:18420"/>
    </ligand>
</feature>
<evidence type="ECO:0000256" key="10">
    <source>
        <dbReference type="ARBA" id="ARBA00023004"/>
    </source>
</evidence>
<accession>E5A7C7</accession>
<dbReference type="InParanoid" id="E5A7C7"/>
<sequence>MLLRAYQGSGSPIALRTPEGYYIHISSTAHINELLGAPEGTFSLHALSKLMLQPRHTMNGLELSDDMGENGHIHLRIIGVVHRNKLDALEPALHHAVSSVLSNAISDEWTELPIFEFSKRVILVGNCLAFFGDKLASDPDFVEAALQYPEDLFKTAEALRLLPGFVAPWVAPVLMRHHQASKLLTQKLLDLIEERITEKSTPSKASDIIQLFIDGTRSRDGWTPTKIVQVILGIWFASIHQPAMSLAYALNDICREGQHLAALRHELGSVLPTNTNPPLGGIDSLPLLDAFLKESARLHPSDSISCRRKVLRPFKFTDGTTVASGEVVCVPMNAVLRDPANYYRSSEFDPGRFLAQGSKFSDATPEFPLWGLGRHACEDGFKTLSWRSSVIPHPNAKMLFRRRKMVWPEVLHQTVGRSSEEKMIQSGATRSEHVEMAVKAETFIHKPRLLYRGIDKSACPPMQPQRVSFTRPEIPAQTCEAWRHHSARRKTMYHLFKSLYLHATSKEETLTNRPTNPPEYSVLLLGLDNAGKTTLLEQIKATYTPSHPNLKTVPTVGQNVATIALPPPNPPIYLKIWDVGGQHSLRGLWQSYYSSCHAIVFVIDSSDVGNATLADLSAVDAARNEDIGRLDECRLVLESVLASEEASGVPILILANKQDREDCVEVVRIKEGFVRRVFEGDKGGNVRDSRVLPCSALTGTGVQEAVEWLCSRMAFNKEARPPVMR</sequence>
<dbReference type="GO" id="GO:0005506">
    <property type="term" value="F:iron ion binding"/>
    <property type="evidence" value="ECO:0007669"/>
    <property type="project" value="InterPro"/>
</dbReference>
<dbReference type="GO" id="GO:0016020">
    <property type="term" value="C:membrane"/>
    <property type="evidence" value="ECO:0007669"/>
    <property type="project" value="UniProtKB-SubCell"/>
</dbReference>
<keyword evidence="8" id="KW-1133">Transmembrane helix</keyword>
<dbReference type="Proteomes" id="UP000002668">
    <property type="component" value="Genome"/>
</dbReference>
<feature type="binding site" evidence="14">
    <location>
        <begin position="526"/>
        <end position="533"/>
    </location>
    <ligand>
        <name>GTP</name>
        <dbReference type="ChEBI" id="CHEBI:37565"/>
    </ligand>
</feature>
<evidence type="ECO:0000256" key="11">
    <source>
        <dbReference type="ARBA" id="ARBA00023033"/>
    </source>
</evidence>
<dbReference type="InterPro" id="IPR036396">
    <property type="entry name" value="Cyt_P450_sf"/>
</dbReference>
<dbReference type="PANTHER" id="PTHR46206:SF5">
    <property type="entry name" value="P450, PUTATIVE (EUROFUNG)-RELATED"/>
    <property type="match status" value="1"/>
</dbReference>
<dbReference type="InterPro" id="IPR006689">
    <property type="entry name" value="Small_GTPase_ARF/SAR"/>
</dbReference>
<evidence type="ECO:0000256" key="8">
    <source>
        <dbReference type="ARBA" id="ARBA00022989"/>
    </source>
</evidence>
<evidence type="ECO:0000256" key="3">
    <source>
        <dbReference type="ARBA" id="ARBA00010617"/>
    </source>
</evidence>
<keyword evidence="6 15" id="KW-0479">Metal-binding</keyword>
<dbReference type="FunFam" id="3.40.50.300:FF:001317">
    <property type="entry name" value="Putative ADP-ribosylation factor"/>
    <property type="match status" value="1"/>
</dbReference>
<dbReference type="GO" id="GO:0016705">
    <property type="term" value="F:oxidoreductase activity, acting on paired donors, with incorporation or reduction of molecular oxygen"/>
    <property type="evidence" value="ECO:0007669"/>
    <property type="project" value="InterPro"/>
</dbReference>
<evidence type="ECO:0000256" key="13">
    <source>
        <dbReference type="ARBA" id="ARBA00023136"/>
    </source>
</evidence>
<keyword evidence="7 14" id="KW-0547">Nucleotide-binding</keyword>
<keyword evidence="12 14" id="KW-0342">GTP-binding</keyword>
<feature type="binding site" evidence="15">
    <location>
        <position position="555"/>
    </location>
    <ligand>
        <name>Mg(2+)</name>
        <dbReference type="ChEBI" id="CHEBI:18420"/>
    </ligand>
</feature>
<evidence type="ECO:0000256" key="1">
    <source>
        <dbReference type="ARBA" id="ARBA00001971"/>
    </source>
</evidence>
<dbReference type="SMART" id="SM00178">
    <property type="entry name" value="SAR"/>
    <property type="match status" value="1"/>
</dbReference>
<dbReference type="SUPFAM" id="SSF48264">
    <property type="entry name" value="Cytochrome P450"/>
    <property type="match status" value="1"/>
</dbReference>
<dbReference type="Pfam" id="PF00067">
    <property type="entry name" value="p450"/>
    <property type="match status" value="1"/>
</dbReference>
<dbReference type="Gene3D" id="1.10.630.10">
    <property type="entry name" value="Cytochrome P450"/>
    <property type="match status" value="1"/>
</dbReference>
<dbReference type="SUPFAM" id="SSF52540">
    <property type="entry name" value="P-loop containing nucleoside triphosphate hydrolases"/>
    <property type="match status" value="1"/>
</dbReference>
<keyword evidence="11" id="KW-0503">Monooxygenase</keyword>
<evidence type="ECO:0000256" key="7">
    <source>
        <dbReference type="ARBA" id="ARBA00022741"/>
    </source>
</evidence>
<proteinExistence type="inferred from homology"/>
<dbReference type="OrthoDB" id="414781at2759"/>
<dbReference type="InterPro" id="IPR001128">
    <property type="entry name" value="Cyt_P450"/>
</dbReference>
<dbReference type="PROSITE" id="PS51417">
    <property type="entry name" value="ARF"/>
    <property type="match status" value="1"/>
</dbReference>
<evidence type="ECO:0000256" key="2">
    <source>
        <dbReference type="ARBA" id="ARBA00004370"/>
    </source>
</evidence>
<organism evidence="16 17">
    <name type="scientific">Leptosphaeria maculans (strain JN3 / isolate v23.1.3 / race Av1-4-5-6-7-8)</name>
    <name type="common">Blackleg fungus</name>
    <name type="synonym">Phoma lingam</name>
    <dbReference type="NCBI Taxonomy" id="985895"/>
    <lineage>
        <taxon>Eukaryota</taxon>
        <taxon>Fungi</taxon>
        <taxon>Dikarya</taxon>
        <taxon>Ascomycota</taxon>
        <taxon>Pezizomycotina</taxon>
        <taxon>Dothideomycetes</taxon>
        <taxon>Pleosporomycetidae</taxon>
        <taxon>Pleosporales</taxon>
        <taxon>Pleosporineae</taxon>
        <taxon>Leptosphaeriaceae</taxon>
        <taxon>Plenodomus</taxon>
        <taxon>Plenodomus lingam/Leptosphaeria maculans species complex</taxon>
    </lineage>
</organism>
<evidence type="ECO:0000256" key="9">
    <source>
        <dbReference type="ARBA" id="ARBA00023002"/>
    </source>
</evidence>
<dbReference type="GO" id="GO:0004497">
    <property type="term" value="F:monooxygenase activity"/>
    <property type="evidence" value="ECO:0007669"/>
    <property type="project" value="UniProtKB-KW"/>
</dbReference>
<dbReference type="GO" id="GO:0020037">
    <property type="term" value="F:heme binding"/>
    <property type="evidence" value="ECO:0007669"/>
    <property type="project" value="InterPro"/>
</dbReference>
<dbReference type="EMBL" id="FP929136">
    <property type="protein sequence ID" value="CBX99522.1"/>
    <property type="molecule type" value="Genomic_DNA"/>
</dbReference>
<dbReference type="eggNOG" id="KOG0076">
    <property type="taxonomic scope" value="Eukaryota"/>
</dbReference>
<dbReference type="GeneID" id="13289255"/>
<comment type="similarity">
    <text evidence="3">Belongs to the cytochrome P450 family.</text>
</comment>
<evidence type="ECO:0000256" key="15">
    <source>
        <dbReference type="PIRSR" id="PIRSR606689-2"/>
    </source>
</evidence>
<keyword evidence="4" id="KW-0349">Heme</keyword>
<dbReference type="eggNOG" id="KOG0156">
    <property type="taxonomic scope" value="Eukaryota"/>
</dbReference>
<dbReference type="SMART" id="SM00177">
    <property type="entry name" value="ARF"/>
    <property type="match status" value="1"/>
</dbReference>
<dbReference type="CDD" id="cd11041">
    <property type="entry name" value="CYP503A1-like"/>
    <property type="match status" value="1"/>
</dbReference>
<comment type="cofactor">
    <cofactor evidence="1">
        <name>heme</name>
        <dbReference type="ChEBI" id="CHEBI:30413"/>
    </cofactor>
</comment>
<dbReference type="InterPro" id="IPR027417">
    <property type="entry name" value="P-loop_NTPase"/>
</dbReference>
<dbReference type="AlphaFoldDB" id="E5A7C7"/>
<keyword evidence="5" id="KW-0812">Transmembrane</keyword>
<evidence type="ECO:0000256" key="6">
    <source>
        <dbReference type="ARBA" id="ARBA00022723"/>
    </source>
</evidence>